<dbReference type="AlphaFoldDB" id="A0A432DZM6"/>
<proteinExistence type="predicted"/>
<organism evidence="1 2">
    <name type="scientific">Chryseobacterium arthrosphaerae</name>
    <dbReference type="NCBI Taxonomy" id="651561"/>
    <lineage>
        <taxon>Bacteria</taxon>
        <taxon>Pseudomonadati</taxon>
        <taxon>Bacteroidota</taxon>
        <taxon>Flavobacteriia</taxon>
        <taxon>Flavobacteriales</taxon>
        <taxon>Weeksellaceae</taxon>
        <taxon>Chryseobacterium group</taxon>
        <taxon>Chryseobacterium</taxon>
    </lineage>
</organism>
<protein>
    <submittedName>
        <fullName evidence="1">Uncharacterized protein</fullName>
    </submittedName>
</protein>
<accession>A0A432DZM6</accession>
<gene>
    <name evidence="1" type="ORF">EJ377_04220</name>
</gene>
<evidence type="ECO:0000313" key="1">
    <source>
        <dbReference type="EMBL" id="RTZ49618.1"/>
    </source>
</evidence>
<dbReference type="EMBL" id="RYFC01000001">
    <property type="protein sequence ID" value="RTZ49618.1"/>
    <property type="molecule type" value="Genomic_DNA"/>
</dbReference>
<dbReference type="Proteomes" id="UP000276953">
    <property type="component" value="Unassembled WGS sequence"/>
</dbReference>
<comment type="caution">
    <text evidence="1">The sequence shown here is derived from an EMBL/GenBank/DDBJ whole genome shotgun (WGS) entry which is preliminary data.</text>
</comment>
<evidence type="ECO:0000313" key="2">
    <source>
        <dbReference type="Proteomes" id="UP000276953"/>
    </source>
</evidence>
<sequence length="74" mass="8060">MWEWHHAAEGKKNDSPTVAETKSAAAISDLASLGMGENINDILQSGGWAVKDTVQADDITLMEMKGLLLLQENY</sequence>
<reference evidence="1 2" key="1">
    <citation type="submission" date="2018-12" db="EMBL/GenBank/DDBJ databases">
        <title>Draft Genome Sequence of Chryseobacterium arthrosphaerae strain ED882-96 Isolated from the Blood of a Patient with Liver Cirrhosis in Taiwan.</title>
        <authorList>
            <person name="Lin J.-N."/>
            <person name="Lai C.-H."/>
            <person name="Yang C.-H."/>
            <person name="Huang Y.-H."/>
        </authorList>
    </citation>
    <scope>NUCLEOTIDE SEQUENCE [LARGE SCALE GENOMIC DNA]</scope>
    <source>
        <strain evidence="1 2">ED882-96</strain>
    </source>
</reference>
<name>A0A432DZM6_9FLAO</name>